<reference evidence="2" key="1">
    <citation type="submission" date="2022-11" db="UniProtKB">
        <authorList>
            <consortium name="WormBaseParasite"/>
        </authorList>
    </citation>
    <scope>IDENTIFICATION</scope>
</reference>
<evidence type="ECO:0000313" key="1">
    <source>
        <dbReference type="Proteomes" id="UP000887579"/>
    </source>
</evidence>
<dbReference type="WBParaSite" id="ES5_v2.g5139.t1">
    <property type="protein sequence ID" value="ES5_v2.g5139.t1"/>
    <property type="gene ID" value="ES5_v2.g5139"/>
</dbReference>
<sequence>MKYLGMKASNNPAKPDPKWKFELVEMDNSEDPKIGSKVKTLNGFKIISPEMALAIFVQKLVAMFEKHTNKEVLKIKFRPTEGILTRLQKKGIKVTAEFIKKDLVYRPVIKENTNN</sequence>
<accession>A0AC34GNR1</accession>
<proteinExistence type="predicted"/>
<organism evidence="1 2">
    <name type="scientific">Panagrolaimus sp. ES5</name>
    <dbReference type="NCBI Taxonomy" id="591445"/>
    <lineage>
        <taxon>Eukaryota</taxon>
        <taxon>Metazoa</taxon>
        <taxon>Ecdysozoa</taxon>
        <taxon>Nematoda</taxon>
        <taxon>Chromadorea</taxon>
        <taxon>Rhabditida</taxon>
        <taxon>Tylenchina</taxon>
        <taxon>Panagrolaimomorpha</taxon>
        <taxon>Panagrolaimoidea</taxon>
        <taxon>Panagrolaimidae</taxon>
        <taxon>Panagrolaimus</taxon>
    </lineage>
</organism>
<evidence type="ECO:0000313" key="2">
    <source>
        <dbReference type="WBParaSite" id="ES5_v2.g5139.t1"/>
    </source>
</evidence>
<name>A0AC34GNR1_9BILA</name>
<dbReference type="Proteomes" id="UP000887579">
    <property type="component" value="Unplaced"/>
</dbReference>
<protein>
    <submittedName>
        <fullName evidence="2">Uncharacterized protein</fullName>
    </submittedName>
</protein>